<dbReference type="InterPro" id="IPR036259">
    <property type="entry name" value="MFS_trans_sf"/>
</dbReference>
<evidence type="ECO:0000256" key="1">
    <source>
        <dbReference type="SAM" id="Phobius"/>
    </source>
</evidence>
<protein>
    <recommendedName>
        <fullName evidence="3">Major facilitator superfamily (MFS) profile domain-containing protein</fullName>
    </recommendedName>
</protein>
<comment type="caution">
    <text evidence="2">The sequence shown here is derived from an EMBL/GenBank/DDBJ whole genome shotgun (WGS) entry which is preliminary data.</text>
</comment>
<proteinExistence type="predicted"/>
<name>A0A645GUA3_9ZZZZ</name>
<keyword evidence="1" id="KW-0472">Membrane</keyword>
<evidence type="ECO:0008006" key="3">
    <source>
        <dbReference type="Google" id="ProtNLM"/>
    </source>
</evidence>
<feature type="transmembrane region" description="Helical" evidence="1">
    <location>
        <begin position="47"/>
        <end position="66"/>
    </location>
</feature>
<feature type="transmembrane region" description="Helical" evidence="1">
    <location>
        <begin position="78"/>
        <end position="98"/>
    </location>
</feature>
<dbReference type="AlphaFoldDB" id="A0A645GUA3"/>
<keyword evidence="1" id="KW-1133">Transmembrane helix</keyword>
<dbReference type="SUPFAM" id="SSF103473">
    <property type="entry name" value="MFS general substrate transporter"/>
    <property type="match status" value="1"/>
</dbReference>
<dbReference type="EMBL" id="VSSQ01077606">
    <property type="protein sequence ID" value="MPN27624.1"/>
    <property type="molecule type" value="Genomic_DNA"/>
</dbReference>
<evidence type="ECO:0000313" key="2">
    <source>
        <dbReference type="EMBL" id="MPN27624.1"/>
    </source>
</evidence>
<keyword evidence="1" id="KW-0812">Transmembrane</keyword>
<dbReference type="Gene3D" id="1.20.1250.20">
    <property type="entry name" value="MFS general substrate transporter like domains"/>
    <property type="match status" value="1"/>
</dbReference>
<accession>A0A645GUA3</accession>
<gene>
    <name evidence="2" type="ORF">SDC9_175058</name>
</gene>
<reference evidence="2" key="1">
    <citation type="submission" date="2019-08" db="EMBL/GenBank/DDBJ databases">
        <authorList>
            <person name="Kucharzyk K."/>
            <person name="Murdoch R.W."/>
            <person name="Higgins S."/>
            <person name="Loffler F."/>
        </authorList>
    </citation>
    <scope>NUCLEOTIDE SEQUENCE</scope>
</reference>
<organism evidence="2">
    <name type="scientific">bioreactor metagenome</name>
    <dbReference type="NCBI Taxonomy" id="1076179"/>
    <lineage>
        <taxon>unclassified sequences</taxon>
        <taxon>metagenomes</taxon>
        <taxon>ecological metagenomes</taxon>
    </lineage>
</organism>
<sequence length="103" mass="10706">MVNLAIIGFGFALFSSPNNNAIMGSVEKEFYGVASSSLGTARLTGQAISMAIVTLLLSVYVGDAGLTQNHADLLLEGFRATFLVFTVLCTGGVFASLARGKVN</sequence>